<protein>
    <recommendedName>
        <fullName evidence="2">HAT C-terminal dimerisation domain-containing protein</fullName>
    </recommendedName>
</protein>
<dbReference type="PANTHER" id="PTHR46481">
    <property type="entry name" value="ZINC FINGER BED DOMAIN-CONTAINING PROTEIN 4"/>
    <property type="match status" value="1"/>
</dbReference>
<accession>A0AAW0N1Q0</accession>
<evidence type="ECO:0000259" key="2">
    <source>
        <dbReference type="Pfam" id="PF05699"/>
    </source>
</evidence>
<dbReference type="InterPro" id="IPR052035">
    <property type="entry name" value="ZnF_BED_domain_contain"/>
</dbReference>
<keyword evidence="4" id="KW-1185">Reference proteome</keyword>
<reference evidence="4" key="1">
    <citation type="submission" date="2024-04" db="EMBL/GenBank/DDBJ databases">
        <title>Salinicola lusitanus LLJ914,a marine bacterium isolated from the Okinawa Trough.</title>
        <authorList>
            <person name="Li J."/>
        </authorList>
    </citation>
    <scope>NUCLEOTIDE SEQUENCE [LARGE SCALE GENOMIC DNA]</scope>
</reference>
<dbReference type="SUPFAM" id="SSF53098">
    <property type="entry name" value="Ribonuclease H-like"/>
    <property type="match status" value="1"/>
</dbReference>
<dbReference type="GO" id="GO:0046983">
    <property type="term" value="F:protein dimerization activity"/>
    <property type="evidence" value="ECO:0007669"/>
    <property type="project" value="InterPro"/>
</dbReference>
<comment type="caution">
    <text evidence="3">The sequence shown here is derived from an EMBL/GenBank/DDBJ whole genome shotgun (WGS) entry which is preliminary data.</text>
</comment>
<dbReference type="Pfam" id="PF05699">
    <property type="entry name" value="Dimer_Tnp_hAT"/>
    <property type="match status" value="1"/>
</dbReference>
<dbReference type="InterPro" id="IPR012337">
    <property type="entry name" value="RNaseH-like_sf"/>
</dbReference>
<dbReference type="Proteomes" id="UP001460270">
    <property type="component" value="Unassembled WGS sequence"/>
</dbReference>
<evidence type="ECO:0000313" key="4">
    <source>
        <dbReference type="Proteomes" id="UP001460270"/>
    </source>
</evidence>
<dbReference type="AlphaFoldDB" id="A0AAW0N1Q0"/>
<feature type="domain" description="HAT C-terminal dimerisation" evidence="2">
    <location>
        <begin position="167"/>
        <end position="235"/>
    </location>
</feature>
<dbReference type="PANTHER" id="PTHR46481:SF9">
    <property type="entry name" value="ZINC FINGER BED DOMAIN-CONTAINING PROTEIN 1-LIKE"/>
    <property type="match status" value="1"/>
</dbReference>
<dbReference type="InterPro" id="IPR008906">
    <property type="entry name" value="HATC_C_dom"/>
</dbReference>
<gene>
    <name evidence="3" type="ORF">WMY93_024828</name>
</gene>
<organism evidence="3 4">
    <name type="scientific">Mugilogobius chulae</name>
    <name type="common">yellowstripe goby</name>
    <dbReference type="NCBI Taxonomy" id="88201"/>
    <lineage>
        <taxon>Eukaryota</taxon>
        <taxon>Metazoa</taxon>
        <taxon>Chordata</taxon>
        <taxon>Craniata</taxon>
        <taxon>Vertebrata</taxon>
        <taxon>Euteleostomi</taxon>
        <taxon>Actinopterygii</taxon>
        <taxon>Neopterygii</taxon>
        <taxon>Teleostei</taxon>
        <taxon>Neoteleostei</taxon>
        <taxon>Acanthomorphata</taxon>
        <taxon>Gobiaria</taxon>
        <taxon>Gobiiformes</taxon>
        <taxon>Gobioidei</taxon>
        <taxon>Gobiidae</taxon>
        <taxon>Gobionellinae</taxon>
        <taxon>Mugilogobius</taxon>
    </lineage>
</organism>
<evidence type="ECO:0000256" key="1">
    <source>
        <dbReference type="SAM" id="MobiDB-lite"/>
    </source>
</evidence>
<feature type="region of interest" description="Disordered" evidence="1">
    <location>
        <begin position="117"/>
        <end position="141"/>
    </location>
</feature>
<proteinExistence type="predicted"/>
<dbReference type="EMBL" id="JBBPFD010000018">
    <property type="protein sequence ID" value="KAK7889268.1"/>
    <property type="molecule type" value="Genomic_DNA"/>
</dbReference>
<name>A0AAW0N1Q0_9GOBI</name>
<evidence type="ECO:0000313" key="3">
    <source>
        <dbReference type="EMBL" id="KAK7889268.1"/>
    </source>
</evidence>
<sequence>MIQRILEQQRALTDVLSADKKSRHLIPTWQDLDVLESVNQALQPLQEFTDALSILAAKDEDSDLTRSIKRKVLHYMNTKYDDPMTQELLDMACILDPRFKAGYISPDKLLNMKARVTSEGMSSKEQNKDVQPPEDVSKKPRKSLGSFFKTVAPSSIAPSSSAAVEGELNNYLLSPTIDSEEDPLSWWQIHQASFPHLAKLAKKYLCIPASSSPSERLFSTCGNVVTCQRTCLNQLRSTC</sequence>